<name>A0ABT2WYA3_9RHOB</name>
<dbReference type="InterPro" id="IPR009056">
    <property type="entry name" value="Cyt_c-like_dom"/>
</dbReference>
<dbReference type="SUPFAM" id="SSF46626">
    <property type="entry name" value="Cytochrome c"/>
    <property type="match status" value="1"/>
</dbReference>
<organism evidence="7 8">
    <name type="scientific">Albidovulum salinarum</name>
    <dbReference type="NCBI Taxonomy" id="2984153"/>
    <lineage>
        <taxon>Bacteria</taxon>
        <taxon>Pseudomonadati</taxon>
        <taxon>Pseudomonadota</taxon>
        <taxon>Alphaproteobacteria</taxon>
        <taxon>Rhodobacterales</taxon>
        <taxon>Paracoccaceae</taxon>
        <taxon>Albidovulum</taxon>
    </lineage>
</organism>
<evidence type="ECO:0000256" key="1">
    <source>
        <dbReference type="ARBA" id="ARBA00022617"/>
    </source>
</evidence>
<evidence type="ECO:0000259" key="6">
    <source>
        <dbReference type="PROSITE" id="PS51007"/>
    </source>
</evidence>
<dbReference type="Proteomes" id="UP001209535">
    <property type="component" value="Unassembled WGS sequence"/>
</dbReference>
<keyword evidence="2 4" id="KW-0479">Metal-binding</keyword>
<evidence type="ECO:0000256" key="3">
    <source>
        <dbReference type="ARBA" id="ARBA00023004"/>
    </source>
</evidence>
<feature type="domain" description="Cytochrome c" evidence="6">
    <location>
        <begin position="137"/>
        <end position="235"/>
    </location>
</feature>
<dbReference type="Pfam" id="PF00034">
    <property type="entry name" value="Cytochrom_C"/>
    <property type="match status" value="1"/>
</dbReference>
<gene>
    <name evidence="7" type="ORF">OEZ60_00355</name>
</gene>
<dbReference type="InterPro" id="IPR036909">
    <property type="entry name" value="Cyt_c-like_dom_sf"/>
</dbReference>
<dbReference type="PROSITE" id="PS51007">
    <property type="entry name" value="CYTC"/>
    <property type="match status" value="1"/>
</dbReference>
<feature type="chain" id="PRO_5045249096" description="Cytochrome c domain-containing protein" evidence="5">
    <location>
        <begin position="20"/>
        <end position="246"/>
    </location>
</feature>
<evidence type="ECO:0000313" key="8">
    <source>
        <dbReference type="Proteomes" id="UP001209535"/>
    </source>
</evidence>
<evidence type="ECO:0000256" key="4">
    <source>
        <dbReference type="PROSITE-ProRule" id="PRU00433"/>
    </source>
</evidence>
<keyword evidence="5" id="KW-0732">Signal</keyword>
<dbReference type="EMBL" id="JAOVQO010000001">
    <property type="protein sequence ID" value="MCU9846454.1"/>
    <property type="molecule type" value="Genomic_DNA"/>
</dbReference>
<keyword evidence="1 4" id="KW-0349">Heme</keyword>
<evidence type="ECO:0000256" key="2">
    <source>
        <dbReference type="ARBA" id="ARBA00022723"/>
    </source>
</evidence>
<reference evidence="7 8" key="1">
    <citation type="submission" date="2022-10" db="EMBL/GenBank/DDBJ databases">
        <title>Defluviimonas sp. nov., isolated from ocean surface sediments.</title>
        <authorList>
            <person name="He W."/>
            <person name="Wang L."/>
            <person name="Zhang D.-F."/>
        </authorList>
    </citation>
    <scope>NUCLEOTIDE SEQUENCE [LARGE SCALE GENOMIC DNA]</scope>
    <source>
        <strain evidence="7 8">WL0024</strain>
    </source>
</reference>
<evidence type="ECO:0000313" key="7">
    <source>
        <dbReference type="EMBL" id="MCU9846454.1"/>
    </source>
</evidence>
<accession>A0ABT2WYA3</accession>
<sequence>MRIRLAILFLALTALPARTEEAREFTLSAPPEIVASGLLDYILPRFALKTGRRARLVEGAADARLGPAGPGAAPVMARGQALYALDLAGDNDAAHRFADWLGSEVGRNTLASFAPTDGSPFSAPPEVVQEAPAPVEGDAALGREVAHEHCARCHRVAPGLTAMTLGSTPSFAALKTLSDWADRFAAFYALNPHPAFLRVEGISPPFDPARPPPIVPVEITAAEAAALRAYVAGIPAADLGADIQSR</sequence>
<keyword evidence="8" id="KW-1185">Reference proteome</keyword>
<protein>
    <recommendedName>
        <fullName evidence="6">Cytochrome c domain-containing protein</fullName>
    </recommendedName>
</protein>
<proteinExistence type="predicted"/>
<feature type="signal peptide" evidence="5">
    <location>
        <begin position="1"/>
        <end position="19"/>
    </location>
</feature>
<keyword evidence="3 4" id="KW-0408">Iron</keyword>
<evidence type="ECO:0000256" key="5">
    <source>
        <dbReference type="SAM" id="SignalP"/>
    </source>
</evidence>
<dbReference type="RefSeq" id="WP_263332059.1">
    <property type="nucleotide sequence ID" value="NZ_JAOVQO010000001.1"/>
</dbReference>
<dbReference type="Gene3D" id="1.10.760.10">
    <property type="entry name" value="Cytochrome c-like domain"/>
    <property type="match status" value="1"/>
</dbReference>
<comment type="caution">
    <text evidence="7">The sequence shown here is derived from an EMBL/GenBank/DDBJ whole genome shotgun (WGS) entry which is preliminary data.</text>
</comment>